<evidence type="ECO:0000313" key="3">
    <source>
        <dbReference type="Proteomes" id="UP000071778"/>
    </source>
</evidence>
<dbReference type="SFLD" id="SFLDS00019">
    <property type="entry name" value="Glutathione_Transferase_(cytos"/>
    <property type="match status" value="1"/>
</dbReference>
<dbReference type="OrthoDB" id="9799538at2"/>
<dbReference type="GO" id="GO:0004364">
    <property type="term" value="F:glutathione transferase activity"/>
    <property type="evidence" value="ECO:0007669"/>
    <property type="project" value="TreeGrafter"/>
</dbReference>
<dbReference type="Pfam" id="PF13409">
    <property type="entry name" value="GST_N_2"/>
    <property type="match status" value="1"/>
</dbReference>
<dbReference type="PANTHER" id="PTHR42673">
    <property type="entry name" value="MALEYLACETOACETATE ISOMERASE"/>
    <property type="match status" value="1"/>
</dbReference>
<dbReference type="SUPFAM" id="SSF47616">
    <property type="entry name" value="GST C-terminal domain-like"/>
    <property type="match status" value="1"/>
</dbReference>
<evidence type="ECO:0000259" key="1">
    <source>
        <dbReference type="PROSITE" id="PS50404"/>
    </source>
</evidence>
<sequence>MQTTELDPSLSAALKKAGKDGLMLVIGNKNYSSWSMRPWVAMTAFGIPFKEHRILLRQATTANEIAHYSASGRLPILMVGETPIWDSLAICEYLADQFPDLGMWPQDVLARATARSICAEMHSGFAALRSAMPMDIRADKPGFGRTAGAQADIARVVEIWETCLSEFGHHQFLFGAFSIADAYFAPVVMRFRSYGVSLAPALQAYADRVQAHPAVALWMREAVAETEVLPD</sequence>
<dbReference type="GO" id="GO:0016034">
    <property type="term" value="F:maleylacetoacetate isomerase activity"/>
    <property type="evidence" value="ECO:0007669"/>
    <property type="project" value="TreeGrafter"/>
</dbReference>
<proteinExistence type="predicted"/>
<dbReference type="EMBL" id="CP013235">
    <property type="protein sequence ID" value="AMP11788.1"/>
    <property type="molecule type" value="Genomic_DNA"/>
</dbReference>
<dbReference type="PROSITE" id="PS50404">
    <property type="entry name" value="GST_NTER"/>
    <property type="match status" value="1"/>
</dbReference>
<feature type="domain" description="GST N-terminal" evidence="1">
    <location>
        <begin position="22"/>
        <end position="102"/>
    </location>
</feature>
<gene>
    <name evidence="2" type="ORF">CAter282_4128</name>
</gene>
<dbReference type="RefSeq" id="WP_061534697.1">
    <property type="nucleotide sequence ID" value="NZ_CP013233.1"/>
</dbReference>
<evidence type="ECO:0000313" key="2">
    <source>
        <dbReference type="EMBL" id="AMP11788.1"/>
    </source>
</evidence>
<dbReference type="Pfam" id="PF13410">
    <property type="entry name" value="GST_C_2"/>
    <property type="match status" value="1"/>
</dbReference>
<dbReference type="InterPro" id="IPR004045">
    <property type="entry name" value="Glutathione_S-Trfase_N"/>
</dbReference>
<organism evidence="2 3">
    <name type="scientific">Collimonas arenae</name>
    <dbReference type="NCBI Taxonomy" id="279058"/>
    <lineage>
        <taxon>Bacteria</taxon>
        <taxon>Pseudomonadati</taxon>
        <taxon>Pseudomonadota</taxon>
        <taxon>Betaproteobacteria</taxon>
        <taxon>Burkholderiales</taxon>
        <taxon>Oxalobacteraceae</taxon>
        <taxon>Collimonas</taxon>
    </lineage>
</organism>
<dbReference type="InterPro" id="IPR036282">
    <property type="entry name" value="Glutathione-S-Trfase_C_sf"/>
</dbReference>
<dbReference type="Proteomes" id="UP000071778">
    <property type="component" value="Chromosome"/>
</dbReference>
<keyword evidence="3" id="KW-1185">Reference proteome</keyword>
<dbReference type="Gene3D" id="1.20.1050.10">
    <property type="match status" value="1"/>
</dbReference>
<dbReference type="CDD" id="cd03194">
    <property type="entry name" value="GST_C_3"/>
    <property type="match status" value="1"/>
</dbReference>
<dbReference type="PANTHER" id="PTHR42673:SF4">
    <property type="entry name" value="MALEYLACETOACETATE ISOMERASE"/>
    <property type="match status" value="1"/>
</dbReference>
<keyword evidence="2" id="KW-0808">Transferase</keyword>
<dbReference type="Gene3D" id="3.40.30.10">
    <property type="entry name" value="Glutaredoxin"/>
    <property type="match status" value="1"/>
</dbReference>
<dbReference type="SUPFAM" id="SSF52833">
    <property type="entry name" value="Thioredoxin-like"/>
    <property type="match status" value="1"/>
</dbReference>
<dbReference type="InterPro" id="IPR036249">
    <property type="entry name" value="Thioredoxin-like_sf"/>
</dbReference>
<dbReference type="InterPro" id="IPR040079">
    <property type="entry name" value="Glutathione_S-Trfase"/>
</dbReference>
<reference evidence="2 3" key="1">
    <citation type="submission" date="2015-11" db="EMBL/GenBank/DDBJ databases">
        <title>Exploring the genomic traits of fungus-feeding bacterial genus Collimonas.</title>
        <authorList>
            <person name="Song C."/>
            <person name="Schmidt R."/>
            <person name="de Jager V."/>
            <person name="Krzyzanowska D."/>
            <person name="Jongedijk E."/>
            <person name="Cankar K."/>
            <person name="Beekwilder J."/>
            <person name="van Veen A."/>
            <person name="de Boer W."/>
            <person name="van Veen J.A."/>
            <person name="Garbeva P."/>
        </authorList>
    </citation>
    <scope>NUCLEOTIDE SEQUENCE [LARGE SCALE GENOMIC DNA]</scope>
    <source>
        <strain evidence="2 3">Ter282</strain>
    </source>
</reference>
<accession>A0A127PVX6</accession>
<name>A0A127PVX6_9BURK</name>
<dbReference type="GO" id="GO:0006749">
    <property type="term" value="P:glutathione metabolic process"/>
    <property type="evidence" value="ECO:0007669"/>
    <property type="project" value="TreeGrafter"/>
</dbReference>
<dbReference type="AlphaFoldDB" id="A0A127PVX6"/>
<dbReference type="GO" id="GO:0006559">
    <property type="term" value="P:L-phenylalanine catabolic process"/>
    <property type="evidence" value="ECO:0007669"/>
    <property type="project" value="TreeGrafter"/>
</dbReference>
<dbReference type="CDD" id="cd03043">
    <property type="entry name" value="GST_N_1"/>
    <property type="match status" value="1"/>
</dbReference>
<dbReference type="PATRIC" id="fig|279058.17.peg.4451"/>
<protein>
    <submittedName>
        <fullName evidence="2">Glutathione S-transferase, N-terminal domain protein</fullName>
    </submittedName>
</protein>